<evidence type="ECO:0000313" key="1">
    <source>
        <dbReference type="EMBL" id="KAJ9109909.1"/>
    </source>
</evidence>
<reference evidence="1" key="1">
    <citation type="submission" date="2023-04" db="EMBL/GenBank/DDBJ databases">
        <title>Draft Genome sequencing of Naganishia species isolated from polar environments using Oxford Nanopore Technology.</title>
        <authorList>
            <person name="Leo P."/>
            <person name="Venkateswaran K."/>
        </authorList>
    </citation>
    <scope>NUCLEOTIDE SEQUENCE</scope>
    <source>
        <strain evidence="1">MNA-CCFEE 5261</strain>
    </source>
</reference>
<protein>
    <submittedName>
        <fullName evidence="1">Uncharacterized protein</fullName>
    </submittedName>
</protein>
<name>A0ACC2WFC3_9TREE</name>
<keyword evidence="2" id="KW-1185">Reference proteome</keyword>
<comment type="caution">
    <text evidence="1">The sequence shown here is derived from an EMBL/GenBank/DDBJ whole genome shotgun (WGS) entry which is preliminary data.</text>
</comment>
<proteinExistence type="predicted"/>
<organism evidence="1 2">
    <name type="scientific">Naganishia cerealis</name>
    <dbReference type="NCBI Taxonomy" id="610337"/>
    <lineage>
        <taxon>Eukaryota</taxon>
        <taxon>Fungi</taxon>
        <taxon>Dikarya</taxon>
        <taxon>Basidiomycota</taxon>
        <taxon>Agaricomycotina</taxon>
        <taxon>Tremellomycetes</taxon>
        <taxon>Filobasidiales</taxon>
        <taxon>Filobasidiaceae</taxon>
        <taxon>Naganishia</taxon>
    </lineage>
</organism>
<sequence>MTSTLDAPQEDLSALGMLPLDADVVKGSEADDLRRQVEELTQSLSSSRLYIASLENSIRGSDSGISASNAPSESDQERKTGGSLGIGLGLPSASREGPTIPGPLPSKDSASATSNVGLLPHSSPMFDLRRKASGQLGSQASDARAALALKLETQGQIEDANGGLMKKGVNRIPSSVVQSHISLADSTSPAKARPYRTNGSSANPSSPSSSTEPLDGFPTIDIGTESAMDDDDDGGGAEEVLQDETMEKDQVDDANQNVEQFGANKSATTNGFGVSSSRIPRTSDTPPLNSSVTGIVPTSPPRPRLRANPSTQMISTLQQQVETHRQHLDRVKAELRASQRLVAQLTRQNEDLKDTKERMRAENDSLGVMISRKERLLSEVLERARTAEATAATLGKERKQIEGTAKKSIAEMKEKMETAVLNSSKSERETVALRDGLSSLKESWRKEVKTLRVEIKEVQDSARLQQQETVGKQAAIYKLIEVQATEKQKLLGLQKQHEQKEDRLLSILQPQMTELRDLTTYHASQERQNQETAT</sequence>
<evidence type="ECO:0000313" key="2">
    <source>
        <dbReference type="Proteomes" id="UP001241377"/>
    </source>
</evidence>
<gene>
    <name evidence="1" type="ORF">QFC19_001889</name>
</gene>
<accession>A0ACC2WFC3</accession>
<dbReference type="EMBL" id="JASBWR010000015">
    <property type="protein sequence ID" value="KAJ9109909.1"/>
    <property type="molecule type" value="Genomic_DNA"/>
</dbReference>
<dbReference type="Proteomes" id="UP001241377">
    <property type="component" value="Unassembled WGS sequence"/>
</dbReference>